<dbReference type="InterPro" id="IPR022441">
    <property type="entry name" value="Para_beta_helix_rpt-2"/>
</dbReference>
<dbReference type="STRING" id="2162.BRM9_0044"/>
<organism evidence="2 4">
    <name type="scientific">Methanobacterium formicicum</name>
    <dbReference type="NCBI Taxonomy" id="2162"/>
    <lineage>
        <taxon>Archaea</taxon>
        <taxon>Methanobacteriati</taxon>
        <taxon>Methanobacteriota</taxon>
        <taxon>Methanomada group</taxon>
        <taxon>Methanobacteria</taxon>
        <taxon>Methanobacteriales</taxon>
        <taxon>Methanobacteriaceae</taxon>
        <taxon>Methanobacterium</taxon>
    </lineage>
</organism>
<keyword evidence="5" id="KW-1185">Reference proteome</keyword>
<proteinExistence type="predicted"/>
<name>A0A089ZFQ5_METFO</name>
<dbReference type="EMBL" id="CP006933">
    <property type="protein sequence ID" value="AIS30878.1"/>
    <property type="molecule type" value="Genomic_DNA"/>
</dbReference>
<keyword evidence="1" id="KW-0472">Membrane</keyword>
<evidence type="ECO:0000313" key="3">
    <source>
        <dbReference type="EMBL" id="CEL23663.1"/>
    </source>
</evidence>
<dbReference type="Proteomes" id="UP000029661">
    <property type="component" value="Chromosome"/>
</dbReference>
<dbReference type="NCBIfam" id="TIGR03804">
    <property type="entry name" value="para_beta_helix"/>
    <property type="match status" value="1"/>
</dbReference>
<feature type="transmembrane region" description="Helical" evidence="1">
    <location>
        <begin position="20"/>
        <end position="39"/>
    </location>
</feature>
<evidence type="ECO:0000313" key="5">
    <source>
        <dbReference type="Proteomes" id="UP000062768"/>
    </source>
</evidence>
<sequence>MHAIACLKIKGGENVKKQAIITILTFITAVILSGAVSAVDYTVGPDQTYTTITSAVAASTTGDTITVNPNNGNPYIETVNVDHTLNLVANGEVTVQKVNSAGSVFNVHSDGSGTTIQGFTITKTDAAMPDAGISLNSVNNCHILDNKIIGFATGIDIVASDNNIISGNTITSGPNSGGYSYGIDNYGSSPQASSNNQIIYNIIAPQASGTGNAIAVALFSGMNNQIIGNSIKPTTTGTGNTIGVILDYNGNVAHFNQIIATTAFRLQGECTIDALYNWYGSNNGPTLSQLPDAAYTYYNPWLIMIVSASPTTLYTGGISNVYADFTHDSTYDPNNPAASYHDPSLGHFPDNVGVYITSTGGEVGSLFNTVYTINGIATAFFRATLGPGTGAAAGSLDSQDPLSVSITVLPAPIVSAAGSSVVSAASNTVGMQTTGIPLFGVVLTLIMVLGGLVMPSRN</sequence>
<reference evidence="2" key="1">
    <citation type="submission" date="2013-12" db="EMBL/GenBank/DDBJ databases">
        <title>The complete genome sequence of Methanobacterium sp. BRM9.</title>
        <authorList>
            <consortium name="Pastoral Greenhouse Gas Research Consortium"/>
            <person name="Kelly W.J."/>
            <person name="Leahy S.C."/>
            <person name="Perry R."/>
            <person name="Li D."/>
            <person name="Altermann E."/>
            <person name="Lambie S.C."/>
            <person name="Attwood G.T."/>
        </authorList>
    </citation>
    <scope>NUCLEOTIDE SEQUENCE [LARGE SCALE GENOMIC DNA]</scope>
    <source>
        <strain evidence="2">BRM9</strain>
    </source>
</reference>
<dbReference type="InterPro" id="IPR006626">
    <property type="entry name" value="PbH1"/>
</dbReference>
<keyword evidence="1" id="KW-1133">Transmembrane helix</keyword>
<feature type="transmembrane region" description="Helical" evidence="1">
    <location>
        <begin position="436"/>
        <end position="454"/>
    </location>
</feature>
<dbReference type="InterPro" id="IPR012334">
    <property type="entry name" value="Pectin_lyas_fold"/>
</dbReference>
<reference evidence="3" key="2">
    <citation type="submission" date="2014-09" db="EMBL/GenBank/DDBJ databases">
        <authorList>
            <person name="Bishop-Lilly K.A."/>
            <person name="Broomall S.M."/>
            <person name="Chain P.S."/>
            <person name="Chertkov O."/>
            <person name="Coyne S.R."/>
            <person name="Daligault H.E."/>
            <person name="Davenport K.W."/>
            <person name="Erkkila T."/>
            <person name="Frey K.G."/>
            <person name="Gibbons H.S."/>
            <person name="Gu W."/>
            <person name="Jaissle J."/>
            <person name="Johnson S.L."/>
            <person name="Koroleva G.I."/>
            <person name="Ladner J.T."/>
            <person name="Lo C.-C."/>
            <person name="Minogue T.D."/>
            <person name="Munk C."/>
            <person name="Palacios G.F."/>
            <person name="Redden C.L."/>
            <person name="Rosenzweig C.N."/>
            <person name="Scholz M.B."/>
            <person name="Teshima H."/>
            <person name="Xu Y."/>
        </authorList>
    </citation>
    <scope>NUCLEOTIDE SEQUENCE</scope>
    <source>
        <strain evidence="3">Mb9</strain>
    </source>
</reference>
<dbReference type="Proteomes" id="UP000062768">
    <property type="component" value="Chromosome I"/>
</dbReference>
<dbReference type="SUPFAM" id="SSF51126">
    <property type="entry name" value="Pectin lyase-like"/>
    <property type="match status" value="1"/>
</dbReference>
<evidence type="ECO:0000313" key="2">
    <source>
        <dbReference type="EMBL" id="AIS30878.1"/>
    </source>
</evidence>
<dbReference type="InterPro" id="IPR011050">
    <property type="entry name" value="Pectin_lyase_fold/virulence"/>
</dbReference>
<dbReference type="PATRIC" id="fig|2162.10.peg.6"/>
<dbReference type="SMART" id="SM00710">
    <property type="entry name" value="PbH1"/>
    <property type="match status" value="4"/>
</dbReference>
<evidence type="ECO:0000313" key="4">
    <source>
        <dbReference type="Proteomes" id="UP000029661"/>
    </source>
</evidence>
<keyword evidence="1" id="KW-0812">Transmembrane</keyword>
<dbReference type="AlphaFoldDB" id="A0A089ZFQ5"/>
<dbReference type="EMBL" id="LN734822">
    <property type="protein sequence ID" value="CEL23663.1"/>
    <property type="molecule type" value="Genomic_DNA"/>
</dbReference>
<dbReference type="KEGG" id="mfc:BRM9_0044"/>
<protein>
    <submittedName>
        <fullName evidence="2">Cell surface protein</fullName>
    </submittedName>
    <submittedName>
        <fullName evidence="3">Putative membrane protein</fullName>
    </submittedName>
</protein>
<dbReference type="Gene3D" id="2.160.20.10">
    <property type="entry name" value="Single-stranded right-handed beta-helix, Pectin lyase-like"/>
    <property type="match status" value="1"/>
</dbReference>
<accession>A0A089ZFQ5</accession>
<gene>
    <name evidence="2" type="ORF">BRM9_0044</name>
    <name evidence="3" type="ORF">MB9_0006</name>
</gene>
<evidence type="ECO:0000256" key="1">
    <source>
        <dbReference type="SAM" id="Phobius"/>
    </source>
</evidence>